<name>A0A7R9FAE6_9NEOP</name>
<gene>
    <name evidence="3" type="ORF">TBIB3V08_LOCUS12115</name>
</gene>
<dbReference type="AlphaFoldDB" id="A0A7R9FAE6"/>
<reference evidence="3" key="1">
    <citation type="submission" date="2020-11" db="EMBL/GenBank/DDBJ databases">
        <authorList>
            <person name="Tran Van P."/>
        </authorList>
    </citation>
    <scope>NUCLEOTIDE SEQUENCE</scope>
</reference>
<feature type="transmembrane region" description="Helical" evidence="2">
    <location>
        <begin position="17"/>
        <end position="36"/>
    </location>
</feature>
<protein>
    <submittedName>
        <fullName evidence="3">Uncharacterized protein</fullName>
    </submittedName>
</protein>
<accession>A0A7R9FAE6</accession>
<organism evidence="3">
    <name type="scientific">Timema bartmani</name>
    <dbReference type="NCBI Taxonomy" id="61472"/>
    <lineage>
        <taxon>Eukaryota</taxon>
        <taxon>Metazoa</taxon>
        <taxon>Ecdysozoa</taxon>
        <taxon>Arthropoda</taxon>
        <taxon>Hexapoda</taxon>
        <taxon>Insecta</taxon>
        <taxon>Pterygota</taxon>
        <taxon>Neoptera</taxon>
        <taxon>Polyneoptera</taxon>
        <taxon>Phasmatodea</taxon>
        <taxon>Timematodea</taxon>
        <taxon>Timematoidea</taxon>
        <taxon>Timematidae</taxon>
        <taxon>Timema</taxon>
    </lineage>
</organism>
<proteinExistence type="predicted"/>
<keyword evidence="2" id="KW-0472">Membrane</keyword>
<feature type="region of interest" description="Disordered" evidence="1">
    <location>
        <begin position="39"/>
        <end position="94"/>
    </location>
</feature>
<keyword evidence="2" id="KW-0812">Transmembrane</keyword>
<dbReference type="EMBL" id="OD572681">
    <property type="protein sequence ID" value="CAD7449842.1"/>
    <property type="molecule type" value="Genomic_DNA"/>
</dbReference>
<sequence length="136" mass="15290">MSSSEGEDKSPACQMGILTKIIVGGAGMVVGAYILYRYMRPNNPEPPPTTSTDEPINTDAPPHPQPSTEEPPAPEEGPETPVETQHSHYEDHYPLESYLGQLQLQYRRDIRFLRELREEWDRERLRSRTGDGPGSG</sequence>
<evidence type="ECO:0000313" key="3">
    <source>
        <dbReference type="EMBL" id="CAD7449842.1"/>
    </source>
</evidence>
<evidence type="ECO:0000256" key="1">
    <source>
        <dbReference type="SAM" id="MobiDB-lite"/>
    </source>
</evidence>
<keyword evidence="2" id="KW-1133">Transmembrane helix</keyword>
<evidence type="ECO:0000256" key="2">
    <source>
        <dbReference type="SAM" id="Phobius"/>
    </source>
</evidence>
<feature type="compositionally biased region" description="Basic and acidic residues" evidence="1">
    <location>
        <begin position="85"/>
        <end position="94"/>
    </location>
</feature>
<feature type="compositionally biased region" description="Pro residues" evidence="1">
    <location>
        <begin position="61"/>
        <end position="71"/>
    </location>
</feature>